<protein>
    <submittedName>
        <fullName evidence="2">Uncharacterized protein</fullName>
    </submittedName>
</protein>
<sequence length="105" mass="12253">MRFNLYTIALVCLTTVYAQYPLHENIAHDIHTLKQDVQLAHPIPHVSLSLKDRVVNYVHHLHQLVAEVRYELAHNNNQRPSTQYSLDDILFSIQYYLPHAPSDPK</sequence>
<reference evidence="2 3" key="1">
    <citation type="submission" date="2016-03" db="EMBL/GenBank/DDBJ databases">
        <title>Choanephora cucurbitarum.</title>
        <authorList>
            <person name="Min B."/>
            <person name="Park H."/>
            <person name="Park J.-H."/>
            <person name="Shin H.-D."/>
            <person name="Choi I.-G."/>
        </authorList>
    </citation>
    <scope>NUCLEOTIDE SEQUENCE [LARGE SCALE GENOMIC DNA]</scope>
    <source>
        <strain evidence="2 3">KUS-F28377</strain>
    </source>
</reference>
<comment type="caution">
    <text evidence="2">The sequence shown here is derived from an EMBL/GenBank/DDBJ whole genome shotgun (WGS) entry which is preliminary data.</text>
</comment>
<gene>
    <name evidence="2" type="ORF">A0J61_01999</name>
</gene>
<evidence type="ECO:0000313" key="3">
    <source>
        <dbReference type="Proteomes" id="UP000093000"/>
    </source>
</evidence>
<dbReference type="OrthoDB" id="2245566at2759"/>
<feature type="signal peptide" evidence="1">
    <location>
        <begin position="1"/>
        <end position="18"/>
    </location>
</feature>
<proteinExistence type="predicted"/>
<name>A0A1C7NM65_9FUNG</name>
<keyword evidence="3" id="KW-1185">Reference proteome</keyword>
<evidence type="ECO:0000313" key="2">
    <source>
        <dbReference type="EMBL" id="OBZ89959.1"/>
    </source>
</evidence>
<dbReference type="AlphaFoldDB" id="A0A1C7NM65"/>
<dbReference type="Proteomes" id="UP000093000">
    <property type="component" value="Unassembled WGS sequence"/>
</dbReference>
<evidence type="ECO:0000256" key="1">
    <source>
        <dbReference type="SAM" id="SignalP"/>
    </source>
</evidence>
<accession>A0A1C7NM65</accession>
<feature type="non-terminal residue" evidence="2">
    <location>
        <position position="105"/>
    </location>
</feature>
<feature type="chain" id="PRO_5008889785" evidence="1">
    <location>
        <begin position="19"/>
        <end position="105"/>
    </location>
</feature>
<keyword evidence="1" id="KW-0732">Signal</keyword>
<organism evidence="2 3">
    <name type="scientific">Choanephora cucurbitarum</name>
    <dbReference type="NCBI Taxonomy" id="101091"/>
    <lineage>
        <taxon>Eukaryota</taxon>
        <taxon>Fungi</taxon>
        <taxon>Fungi incertae sedis</taxon>
        <taxon>Mucoromycota</taxon>
        <taxon>Mucoromycotina</taxon>
        <taxon>Mucoromycetes</taxon>
        <taxon>Mucorales</taxon>
        <taxon>Mucorineae</taxon>
        <taxon>Choanephoraceae</taxon>
        <taxon>Choanephoroideae</taxon>
        <taxon>Choanephora</taxon>
    </lineage>
</organism>
<dbReference type="EMBL" id="LUGH01000070">
    <property type="protein sequence ID" value="OBZ89959.1"/>
    <property type="molecule type" value="Genomic_DNA"/>
</dbReference>
<dbReference type="InParanoid" id="A0A1C7NM65"/>